<evidence type="ECO:0000313" key="3">
    <source>
        <dbReference type="EMBL" id="KAG5682214.1"/>
    </source>
</evidence>
<keyword evidence="4" id="KW-1185">Reference proteome</keyword>
<dbReference type="PANTHER" id="PTHR23101">
    <property type="entry name" value="RAB GDP/GTP EXCHANGE FACTOR"/>
    <property type="match status" value="1"/>
</dbReference>
<dbReference type="GO" id="GO:0016192">
    <property type="term" value="P:vesicle-mediated transport"/>
    <property type="evidence" value="ECO:0007669"/>
    <property type="project" value="InterPro"/>
</dbReference>
<name>A0A9J6CKU7_POLVA</name>
<dbReference type="OrthoDB" id="21085at2759"/>
<evidence type="ECO:0000259" key="2">
    <source>
        <dbReference type="PROSITE" id="PS51205"/>
    </source>
</evidence>
<accession>A0A9J6CKU7</accession>
<dbReference type="GO" id="GO:0030139">
    <property type="term" value="C:endocytic vesicle"/>
    <property type="evidence" value="ECO:0007669"/>
    <property type="project" value="TreeGrafter"/>
</dbReference>
<dbReference type="SMART" id="SM00314">
    <property type="entry name" value="RA"/>
    <property type="match status" value="1"/>
</dbReference>
<dbReference type="EMBL" id="JADBJN010000001">
    <property type="protein sequence ID" value="KAG5682214.1"/>
    <property type="molecule type" value="Genomic_DNA"/>
</dbReference>
<evidence type="ECO:0000313" key="4">
    <source>
        <dbReference type="Proteomes" id="UP001107558"/>
    </source>
</evidence>
<dbReference type="GO" id="GO:0031267">
    <property type="term" value="F:small GTPase binding"/>
    <property type="evidence" value="ECO:0007669"/>
    <property type="project" value="TreeGrafter"/>
</dbReference>
<evidence type="ECO:0000259" key="1">
    <source>
        <dbReference type="PROSITE" id="PS50200"/>
    </source>
</evidence>
<feature type="domain" description="Ras-associating" evidence="1">
    <location>
        <begin position="574"/>
        <end position="662"/>
    </location>
</feature>
<dbReference type="InterPro" id="IPR000159">
    <property type="entry name" value="RA_dom"/>
</dbReference>
<dbReference type="PROSITE" id="PS50200">
    <property type="entry name" value="RA"/>
    <property type="match status" value="1"/>
</dbReference>
<dbReference type="Pfam" id="PF00788">
    <property type="entry name" value="RA"/>
    <property type="match status" value="1"/>
</dbReference>
<dbReference type="AlphaFoldDB" id="A0A9J6CKU7"/>
<dbReference type="SMART" id="SM00167">
    <property type="entry name" value="VPS9"/>
    <property type="match status" value="1"/>
</dbReference>
<dbReference type="PROSITE" id="PS51205">
    <property type="entry name" value="VPS9"/>
    <property type="match status" value="1"/>
</dbReference>
<dbReference type="GO" id="GO:0005829">
    <property type="term" value="C:cytosol"/>
    <property type="evidence" value="ECO:0007669"/>
    <property type="project" value="TreeGrafter"/>
</dbReference>
<proteinExistence type="predicted"/>
<dbReference type="InterPro" id="IPR003123">
    <property type="entry name" value="VPS9"/>
</dbReference>
<comment type="caution">
    <text evidence="3">The sequence shown here is derived from an EMBL/GenBank/DDBJ whole genome shotgun (WGS) entry which is preliminary data.</text>
</comment>
<dbReference type="InterPro" id="IPR037191">
    <property type="entry name" value="VPS9_dom_sf"/>
</dbReference>
<feature type="domain" description="VPS9" evidence="2">
    <location>
        <begin position="412"/>
        <end position="559"/>
    </location>
</feature>
<protein>
    <submittedName>
        <fullName evidence="3">Uncharacterized protein</fullName>
    </submittedName>
</protein>
<dbReference type="Proteomes" id="UP001107558">
    <property type="component" value="Chromosome 1"/>
</dbReference>
<dbReference type="Pfam" id="PF02204">
    <property type="entry name" value="VPS9"/>
    <property type="match status" value="1"/>
</dbReference>
<reference evidence="3" key="1">
    <citation type="submission" date="2021-03" db="EMBL/GenBank/DDBJ databases">
        <title>Chromosome level genome of the anhydrobiotic midge Polypedilum vanderplanki.</title>
        <authorList>
            <person name="Yoshida Y."/>
            <person name="Kikawada T."/>
            <person name="Gusev O."/>
        </authorList>
    </citation>
    <scope>NUCLEOTIDE SEQUENCE</scope>
    <source>
        <strain evidence="3">NIAS01</strain>
        <tissue evidence="3">Whole body or cell culture</tissue>
    </source>
</reference>
<dbReference type="Pfam" id="PF23268">
    <property type="entry name" value="RIN1"/>
    <property type="match status" value="1"/>
</dbReference>
<dbReference type="CDD" id="cd01776">
    <property type="entry name" value="RA_Rin"/>
    <property type="match status" value="1"/>
</dbReference>
<dbReference type="PANTHER" id="PTHR23101:SF104">
    <property type="entry name" value="PROTEIN SPRINT"/>
    <property type="match status" value="1"/>
</dbReference>
<dbReference type="Gene3D" id="1.20.1050.80">
    <property type="entry name" value="VPS9 domain"/>
    <property type="match status" value="1"/>
</dbReference>
<dbReference type="SUPFAM" id="SSF109993">
    <property type="entry name" value="VPS9 domain"/>
    <property type="match status" value="1"/>
</dbReference>
<organism evidence="3 4">
    <name type="scientific">Polypedilum vanderplanki</name>
    <name type="common">Sleeping chironomid midge</name>
    <dbReference type="NCBI Taxonomy" id="319348"/>
    <lineage>
        <taxon>Eukaryota</taxon>
        <taxon>Metazoa</taxon>
        <taxon>Ecdysozoa</taxon>
        <taxon>Arthropoda</taxon>
        <taxon>Hexapoda</taxon>
        <taxon>Insecta</taxon>
        <taxon>Pterygota</taxon>
        <taxon>Neoptera</taxon>
        <taxon>Endopterygota</taxon>
        <taxon>Diptera</taxon>
        <taxon>Nematocera</taxon>
        <taxon>Chironomoidea</taxon>
        <taxon>Chironomidae</taxon>
        <taxon>Chironominae</taxon>
        <taxon>Polypedilum</taxon>
        <taxon>Polypedilum</taxon>
    </lineage>
</organism>
<dbReference type="GO" id="GO:0007165">
    <property type="term" value="P:signal transduction"/>
    <property type="evidence" value="ECO:0007669"/>
    <property type="project" value="InterPro"/>
</dbReference>
<dbReference type="InterPro" id="IPR045046">
    <property type="entry name" value="Vps9-like"/>
</dbReference>
<gene>
    <name evidence="3" type="ORF">PVAND_011580</name>
</gene>
<dbReference type="GO" id="GO:0005085">
    <property type="term" value="F:guanyl-nucleotide exchange factor activity"/>
    <property type="evidence" value="ECO:0007669"/>
    <property type="project" value="InterPro"/>
</dbReference>
<sequence length="669" mass="76983">MRFKWFCRSNTNKTSSTDENAITQEIDVVPRTEISASRQALDNISLALKYGETSGESSFSKKCENVSSNKRCENKYCCGEKSHSLTTNTDNETIRNNQTITSHEQREITRLIDEINPIDYSKLEIPDFSYPSINVTSSINYEEENESMNYLNRNYQLLSHIEHKLEQSNYDLKKCKFFNQKYSEKYESLGSGCIPEWKLEDFNDDRKSTRMSDDTRTIKEFYRLSNLNDILLHYHDIIVEASPDVECIKGGLFGFIAWLVIKGKEIKEKHQDKEGKCIWFKKLFKLFKHPRNKAEHNDPGEGVEAYTLSLAQDDTSIFAKNIHNFIACTRESKEKIPQKVMRNMRQFMNGMKNYLVKHGEKDFGVEVEKARAALKSDEFLNLDQILEGVMHQLVIMPLREHLYELFVDYYASQGDIELIVNNMKYAENKDAQAFGVKKGLKTPPPQILNHISMVFAKLQEAELPFEKLNFLLNAVTMILDNTVDTESESNDVRHLGCDDFLPLFAYVICKCGFHFAEIEAEYIWGLLQPTLMIGQAGYYVTSLCSAAISLKEFKLRIDQENDNNGNVAPNIPLECSVLRIIIPDEYNGSIQTKTIPVRPHTTTKEVCRIIAHKSQITNPMDYGLFKLVDGEETLLMDNDCPQEIRLASAGKHCMLAYKRFDAKIAWPKQ</sequence>